<dbReference type="VEuPathDB" id="FungiDB:DIURU_004299"/>
<sequence>MDLCIVNSGDDFREMLFSEEFSTEEKISYCQDVCDYWDYDCKDNFPSEEEVPKYVDAIIAGLTTVTSDELLKWLLSVLKSLFSIPSQWMYYPDRPEPSLEEQQLESLLDVIQSKTHHLLHYDAIAVVAGIWYNQRKAVQYLVTRDDDYPQYYEFNDEVVVMAGGHSGFLYKDWSDYHDLVLAHVGYDEEDLREWVEENYNLLNKIVGKDLWYRYVDD</sequence>
<dbReference type="RefSeq" id="XP_034010920.1">
    <property type="nucleotide sequence ID" value="XM_034157156.1"/>
</dbReference>
<accession>A0A642UI92</accession>
<keyword evidence="2" id="KW-1185">Reference proteome</keyword>
<evidence type="ECO:0000313" key="1">
    <source>
        <dbReference type="EMBL" id="KAA8899457.1"/>
    </source>
</evidence>
<dbReference type="AlphaFoldDB" id="A0A642UI92"/>
<gene>
    <name evidence="1" type="ORF">DIURU_004299</name>
</gene>
<dbReference type="Proteomes" id="UP000449547">
    <property type="component" value="Unassembled WGS sequence"/>
</dbReference>
<protein>
    <submittedName>
        <fullName evidence="1">Uncharacterized protein</fullName>
    </submittedName>
</protein>
<comment type="caution">
    <text evidence="1">The sequence shown here is derived from an EMBL/GenBank/DDBJ whole genome shotgun (WGS) entry which is preliminary data.</text>
</comment>
<name>A0A642UI92_DIURU</name>
<organism evidence="1 2">
    <name type="scientific">Diutina rugosa</name>
    <name type="common">Yeast</name>
    <name type="synonym">Candida rugosa</name>
    <dbReference type="NCBI Taxonomy" id="5481"/>
    <lineage>
        <taxon>Eukaryota</taxon>
        <taxon>Fungi</taxon>
        <taxon>Dikarya</taxon>
        <taxon>Ascomycota</taxon>
        <taxon>Saccharomycotina</taxon>
        <taxon>Pichiomycetes</taxon>
        <taxon>Debaryomycetaceae</taxon>
        <taxon>Diutina</taxon>
    </lineage>
</organism>
<reference evidence="1 2" key="1">
    <citation type="submission" date="2019-07" db="EMBL/GenBank/DDBJ databases">
        <title>Genome assembly of two rare yeast pathogens: Diutina rugosa and Trichomonascus ciferrii.</title>
        <authorList>
            <person name="Mixao V."/>
            <person name="Saus E."/>
            <person name="Hansen A."/>
            <person name="Lass-Flor C."/>
            <person name="Gabaldon T."/>
        </authorList>
    </citation>
    <scope>NUCLEOTIDE SEQUENCE [LARGE SCALE GENOMIC DNA]</scope>
    <source>
        <strain evidence="1 2">CBS 613</strain>
    </source>
</reference>
<dbReference type="GeneID" id="54782950"/>
<proteinExistence type="predicted"/>
<evidence type="ECO:0000313" key="2">
    <source>
        <dbReference type="Proteomes" id="UP000449547"/>
    </source>
</evidence>
<dbReference type="EMBL" id="SWFT01000123">
    <property type="protein sequence ID" value="KAA8899457.1"/>
    <property type="molecule type" value="Genomic_DNA"/>
</dbReference>